<evidence type="ECO:0000313" key="2">
    <source>
        <dbReference type="EMBL" id="VFS62563.1"/>
    </source>
</evidence>
<proteinExistence type="predicted"/>
<protein>
    <submittedName>
        <fullName evidence="2">Uncharacterized protein</fullName>
    </submittedName>
</protein>
<gene>
    <name evidence="2" type="ORF">NCTC12993_02143</name>
    <name evidence="1" type="ORF">QWU01_14140</name>
</gene>
<dbReference type="RefSeq" id="WP_061282754.1">
    <property type="nucleotide sequence ID" value="NZ_JAUEQX010000011.1"/>
</dbReference>
<sequence length="96" mass="11872">MQEFTFYTRADERTLYCYYVRQYDSVFYVTISQMKNDTEMEYLGQKELRNITRHEVLQECLSHCRRRASRQPKSWRFVMVSWIVNRAMGLRKRARN</sequence>
<name>A0A485ARL0_KLUCR</name>
<dbReference type="AlphaFoldDB" id="A0A485ARL0"/>
<evidence type="ECO:0000313" key="1">
    <source>
        <dbReference type="EMBL" id="MDW3777943.1"/>
    </source>
</evidence>
<dbReference type="Proteomes" id="UP000401081">
    <property type="component" value="Unassembled WGS sequence"/>
</dbReference>
<dbReference type="EMBL" id="CAADJD010000016">
    <property type="protein sequence ID" value="VFS62563.1"/>
    <property type="molecule type" value="Genomic_DNA"/>
</dbReference>
<evidence type="ECO:0000313" key="3">
    <source>
        <dbReference type="Proteomes" id="UP000401081"/>
    </source>
</evidence>
<keyword evidence="3" id="KW-1185">Reference proteome</keyword>
<reference evidence="1" key="2">
    <citation type="journal article" date="2023" name="J Glob Antimicrob Resist">
        <title>Emergence of NDM-1 and KPC-3 carbapenemases in Kluyvera cryocrescens: Investigating genetic heterogeneity and acquisition routes of blaNDM-1 in Enterobacterales species in Portugal.</title>
        <authorList>
            <person name="Loiodice M."/>
            <person name="Ribeiro M."/>
            <person name="Peixe L."/>
            <person name="Novais A."/>
        </authorList>
    </citation>
    <scope>NUCLEOTIDE SEQUENCE</scope>
    <source>
        <strain evidence="1">K629</strain>
    </source>
</reference>
<reference evidence="2 3" key="1">
    <citation type="submission" date="2019-03" db="EMBL/GenBank/DDBJ databases">
        <authorList>
            <consortium name="Pathogen Informatics"/>
        </authorList>
    </citation>
    <scope>NUCLEOTIDE SEQUENCE [LARGE SCALE GENOMIC DNA]</scope>
    <source>
        <strain evidence="2 3">NCTC12993</strain>
    </source>
</reference>
<dbReference type="GeneID" id="99777700"/>
<dbReference type="EMBL" id="JAUEQX010000011">
    <property type="protein sequence ID" value="MDW3777943.1"/>
    <property type="molecule type" value="Genomic_DNA"/>
</dbReference>
<accession>A0A485ARL0</accession>
<organism evidence="2 3">
    <name type="scientific">Kluyvera cryocrescens</name>
    <name type="common">Kluyvera citrophila</name>
    <dbReference type="NCBI Taxonomy" id="580"/>
    <lineage>
        <taxon>Bacteria</taxon>
        <taxon>Pseudomonadati</taxon>
        <taxon>Pseudomonadota</taxon>
        <taxon>Gammaproteobacteria</taxon>
        <taxon>Enterobacterales</taxon>
        <taxon>Enterobacteriaceae</taxon>
        <taxon>Kluyvera</taxon>
    </lineage>
</organism>
<dbReference type="Proteomes" id="UP001276300">
    <property type="component" value="Unassembled WGS sequence"/>
</dbReference>